<reference evidence="2 3" key="2">
    <citation type="submission" date="2020-03" db="EMBL/GenBank/DDBJ databases">
        <authorList>
            <person name="Ichikawa N."/>
            <person name="Kimura A."/>
            <person name="Kitahashi Y."/>
            <person name="Uohara A."/>
        </authorList>
    </citation>
    <scope>NUCLEOTIDE SEQUENCE [LARGE SCALE GENOMIC DNA]</scope>
    <source>
        <strain evidence="2 3">NBRC 108638</strain>
    </source>
</reference>
<dbReference type="AlphaFoldDB" id="A0A6V8KX22"/>
<reference evidence="2 3" key="1">
    <citation type="submission" date="2020-03" db="EMBL/GenBank/DDBJ databases">
        <title>Whole genome shotgun sequence of Phytohabitans rumicis NBRC 108638.</title>
        <authorList>
            <person name="Komaki H."/>
            <person name="Tamura T."/>
        </authorList>
    </citation>
    <scope>NUCLEOTIDE SEQUENCE [LARGE SCALE GENOMIC DNA]</scope>
    <source>
        <strain evidence="2 3">NBRC 108638</strain>
    </source>
</reference>
<accession>A0A6V8KX22</accession>
<dbReference type="InterPro" id="IPR010982">
    <property type="entry name" value="Lambda_DNA-bd_dom_sf"/>
</dbReference>
<dbReference type="PROSITE" id="PS50943">
    <property type="entry name" value="HTH_CROC1"/>
    <property type="match status" value="1"/>
</dbReference>
<evidence type="ECO:0000313" key="2">
    <source>
        <dbReference type="EMBL" id="GFJ86387.1"/>
    </source>
</evidence>
<keyword evidence="3" id="KW-1185">Reference proteome</keyword>
<sequence length="110" mass="12004">MAAGTKTSLPGTVEAAAVPVVAAWTGREVASLRLAYRMSKREFAERLGMTHRVVALWENQERPISPVGQQALDTMLDRADRQTVARFLLATGQAGCPCRIGHHRLPGEHT</sequence>
<protein>
    <recommendedName>
        <fullName evidence="1">HTH cro/C1-type domain-containing protein</fullName>
    </recommendedName>
</protein>
<dbReference type="Proteomes" id="UP000482960">
    <property type="component" value="Unassembled WGS sequence"/>
</dbReference>
<dbReference type="Pfam" id="PF01381">
    <property type="entry name" value="HTH_3"/>
    <property type="match status" value="1"/>
</dbReference>
<dbReference type="Gene3D" id="1.10.260.40">
    <property type="entry name" value="lambda repressor-like DNA-binding domains"/>
    <property type="match status" value="1"/>
</dbReference>
<proteinExistence type="predicted"/>
<dbReference type="RefSeq" id="WP_173072828.1">
    <property type="nucleotide sequence ID" value="NZ_BAABJB010000008.1"/>
</dbReference>
<comment type="caution">
    <text evidence="2">The sequence shown here is derived from an EMBL/GenBank/DDBJ whole genome shotgun (WGS) entry which is preliminary data.</text>
</comment>
<dbReference type="SUPFAM" id="SSF47413">
    <property type="entry name" value="lambda repressor-like DNA-binding domains"/>
    <property type="match status" value="1"/>
</dbReference>
<gene>
    <name evidence="2" type="ORF">Prum_000290</name>
</gene>
<evidence type="ECO:0000259" key="1">
    <source>
        <dbReference type="PROSITE" id="PS50943"/>
    </source>
</evidence>
<dbReference type="EMBL" id="BLPG01000001">
    <property type="protein sequence ID" value="GFJ86387.1"/>
    <property type="molecule type" value="Genomic_DNA"/>
</dbReference>
<name>A0A6V8KX22_9ACTN</name>
<feature type="domain" description="HTH cro/C1-type" evidence="1">
    <location>
        <begin position="29"/>
        <end position="65"/>
    </location>
</feature>
<dbReference type="InterPro" id="IPR001387">
    <property type="entry name" value="Cro/C1-type_HTH"/>
</dbReference>
<evidence type="ECO:0000313" key="3">
    <source>
        <dbReference type="Proteomes" id="UP000482960"/>
    </source>
</evidence>
<dbReference type="CDD" id="cd00093">
    <property type="entry name" value="HTH_XRE"/>
    <property type="match status" value="1"/>
</dbReference>
<dbReference type="GO" id="GO:0003677">
    <property type="term" value="F:DNA binding"/>
    <property type="evidence" value="ECO:0007669"/>
    <property type="project" value="InterPro"/>
</dbReference>
<organism evidence="2 3">
    <name type="scientific">Phytohabitans rumicis</name>
    <dbReference type="NCBI Taxonomy" id="1076125"/>
    <lineage>
        <taxon>Bacteria</taxon>
        <taxon>Bacillati</taxon>
        <taxon>Actinomycetota</taxon>
        <taxon>Actinomycetes</taxon>
        <taxon>Micromonosporales</taxon>
        <taxon>Micromonosporaceae</taxon>
    </lineage>
</organism>